<dbReference type="EMBL" id="BMNW01000019">
    <property type="protein sequence ID" value="GGM30672.1"/>
    <property type="molecule type" value="Genomic_DNA"/>
</dbReference>
<sequence length="76" mass="8161">MTPAKQTPRPANWVALRVSPLSQDSVAVTTPYDVTSGATIDAFPIANALDKEREPETVKREAMKPATQPLEEALAA</sequence>
<comment type="caution">
    <text evidence="2">The sequence shown here is derived from an EMBL/GenBank/DDBJ whole genome shotgun (WGS) entry which is preliminary data.</text>
</comment>
<feature type="compositionally biased region" description="Basic and acidic residues" evidence="1">
    <location>
        <begin position="49"/>
        <end position="63"/>
    </location>
</feature>
<gene>
    <name evidence="2" type="ORF">GCM10009425_46610</name>
</gene>
<name>A0ABQ2H4M0_9PSED</name>
<accession>A0ABQ2H4M0</accession>
<evidence type="ECO:0000313" key="3">
    <source>
        <dbReference type="Proteomes" id="UP000616499"/>
    </source>
</evidence>
<feature type="region of interest" description="Disordered" evidence="1">
    <location>
        <begin position="46"/>
        <end position="76"/>
    </location>
</feature>
<protein>
    <submittedName>
        <fullName evidence="2">Uncharacterized protein</fullName>
    </submittedName>
</protein>
<reference evidence="3" key="1">
    <citation type="journal article" date="2019" name="Int. J. Syst. Evol. Microbiol.">
        <title>The Global Catalogue of Microorganisms (GCM) 10K type strain sequencing project: providing services to taxonomists for standard genome sequencing and annotation.</title>
        <authorList>
            <consortium name="The Broad Institute Genomics Platform"/>
            <consortium name="The Broad Institute Genome Sequencing Center for Infectious Disease"/>
            <person name="Wu L."/>
            <person name="Ma J."/>
        </authorList>
    </citation>
    <scope>NUCLEOTIDE SEQUENCE [LARGE SCALE GENOMIC DNA]</scope>
    <source>
        <strain evidence="3">JCM 13501</strain>
    </source>
</reference>
<keyword evidence="3" id="KW-1185">Reference proteome</keyword>
<evidence type="ECO:0000256" key="1">
    <source>
        <dbReference type="SAM" id="MobiDB-lite"/>
    </source>
</evidence>
<proteinExistence type="predicted"/>
<organism evidence="2 3">
    <name type="scientific">Pseudomonas asuensis</name>
    <dbReference type="NCBI Taxonomy" id="1825787"/>
    <lineage>
        <taxon>Bacteria</taxon>
        <taxon>Pseudomonadati</taxon>
        <taxon>Pseudomonadota</taxon>
        <taxon>Gammaproteobacteria</taxon>
        <taxon>Pseudomonadales</taxon>
        <taxon>Pseudomonadaceae</taxon>
        <taxon>Pseudomonas</taxon>
    </lineage>
</organism>
<dbReference type="Proteomes" id="UP000616499">
    <property type="component" value="Unassembled WGS sequence"/>
</dbReference>
<evidence type="ECO:0000313" key="2">
    <source>
        <dbReference type="EMBL" id="GGM30672.1"/>
    </source>
</evidence>